<evidence type="ECO:0000313" key="2">
    <source>
        <dbReference type="EMBL" id="CDR32596.1"/>
    </source>
</evidence>
<keyword evidence="1" id="KW-0812">Transmembrane</keyword>
<accession>A0A068W976</accession>
<reference evidence="2" key="1">
    <citation type="submission" date="2014-04" db="EMBL/GenBank/DDBJ databases">
        <title>Structure and function of the apicoplast genome of the human pathogen Babesia microti.</title>
        <authorList>
            <person name="Garg A."/>
            <person name="Stein A."/>
            <person name="Zhao W."/>
            <person name="Dwivedi A."/>
            <person name="Frutos R."/>
            <person name="Cornillot E."/>
            <person name="Ben Mamoun C."/>
        </authorList>
    </citation>
    <scope>NUCLEOTIDE SEQUENCE [LARGE SCALE GENOMIC DNA]</scope>
    <source>
        <strain evidence="2">RI</strain>
    </source>
</reference>
<dbReference type="EMBL" id="LK028575">
    <property type="protein sequence ID" value="CDR32596.1"/>
    <property type="molecule type" value="Genomic_DNA"/>
</dbReference>
<feature type="transmembrane region" description="Helical" evidence="1">
    <location>
        <begin position="12"/>
        <end position="29"/>
    </location>
</feature>
<evidence type="ECO:0000256" key="1">
    <source>
        <dbReference type="SAM" id="Phobius"/>
    </source>
</evidence>
<keyword evidence="3" id="KW-1185">Reference proteome</keyword>
<dbReference type="Proteomes" id="UP000002899">
    <property type="component" value="Apicoplast Pltd"/>
</dbReference>
<protein>
    <submittedName>
        <fullName evidence="2">Uncharacterized protein</fullName>
    </submittedName>
</protein>
<dbReference type="RefSeq" id="YP_009363165.1">
    <property type="nucleotide sequence ID" value="NC_034636.1"/>
</dbReference>
<keyword evidence="2" id="KW-0933">Apicoplast</keyword>
<sequence length="141" mass="16868">MIYKYINKFIKFVNSIPALKIYLYSIIALCYEGKMANSIMLSYSYYLSICIVQLLLKKHAKFFFGAYFRKNINKLTLQGFLCRELKNNYLPFLLGELELEERKNKYKRKSIDPIKIIYTYIKKFISKSVKLIILNIKFNNK</sequence>
<keyword evidence="1" id="KW-0472">Membrane</keyword>
<evidence type="ECO:0000313" key="3">
    <source>
        <dbReference type="Proteomes" id="UP000002899"/>
    </source>
</evidence>
<organism evidence="2 3">
    <name type="scientific">Babesia microti (strain RI)</name>
    <dbReference type="NCBI Taxonomy" id="1133968"/>
    <lineage>
        <taxon>Eukaryota</taxon>
        <taxon>Sar</taxon>
        <taxon>Alveolata</taxon>
        <taxon>Apicomplexa</taxon>
        <taxon>Aconoidasida</taxon>
        <taxon>Piroplasmida</taxon>
        <taxon>Babesiidae</taxon>
        <taxon>Babesia</taxon>
    </lineage>
</organism>
<dbReference type="GeneID" id="32877955"/>
<dbReference type="KEGG" id="bmic:B661_pgp21"/>
<keyword evidence="2" id="KW-0934">Plastid</keyword>
<dbReference type="AlphaFoldDB" id="A0A068W976"/>
<feature type="transmembrane region" description="Helical" evidence="1">
    <location>
        <begin position="35"/>
        <end position="56"/>
    </location>
</feature>
<keyword evidence="1" id="KW-1133">Transmembrane helix</keyword>
<dbReference type="VEuPathDB" id="PiroplasmaDB:BmR1_api00340"/>
<gene>
    <name evidence="2" type="primary">BmA.1</name>
</gene>
<proteinExistence type="predicted"/>
<geneLocation type="apicoplast" evidence="2"/>
<name>A0A068W976_BABMR</name>